<feature type="transmembrane region" description="Helical" evidence="1">
    <location>
        <begin position="91"/>
        <end position="110"/>
    </location>
</feature>
<reference evidence="3 4" key="1">
    <citation type="submission" date="2016-10" db="EMBL/GenBank/DDBJ databases">
        <authorList>
            <person name="de Groot N.N."/>
        </authorList>
    </citation>
    <scope>NUCLEOTIDE SEQUENCE [LARGE SCALE GENOMIC DNA]</scope>
    <source>
        <strain evidence="4">EB21,IBRC-M 10013,KCTC 4048</strain>
    </source>
</reference>
<proteinExistence type="predicted"/>
<dbReference type="AlphaFoldDB" id="A0A1G9ZKR5"/>
<dbReference type="EMBL" id="FNIA01000021">
    <property type="protein sequence ID" value="SDN22092.1"/>
    <property type="molecule type" value="Genomic_DNA"/>
</dbReference>
<dbReference type="Proteomes" id="UP000199370">
    <property type="component" value="Unassembled WGS sequence"/>
</dbReference>
<dbReference type="Pfam" id="PF22570">
    <property type="entry name" value="LiaF-TM"/>
    <property type="match status" value="1"/>
</dbReference>
<feature type="transmembrane region" description="Helical" evidence="1">
    <location>
        <begin position="40"/>
        <end position="57"/>
    </location>
</feature>
<protein>
    <submittedName>
        <fullName evidence="3">Cell wall-active antibiotics response 4TMS YvqF</fullName>
    </submittedName>
</protein>
<accession>A0A1G9ZKR5</accession>
<dbReference type="STRING" id="996166.SAMN05192554_12115"/>
<keyword evidence="1" id="KW-0472">Membrane</keyword>
<evidence type="ECO:0000256" key="1">
    <source>
        <dbReference type="SAM" id="Phobius"/>
    </source>
</evidence>
<keyword evidence="1" id="KW-0812">Transmembrane</keyword>
<dbReference type="InterPro" id="IPR054331">
    <property type="entry name" value="LiaF_TM"/>
</dbReference>
<dbReference type="OrthoDB" id="253168at2157"/>
<keyword evidence="1" id="KW-1133">Transmembrane helix</keyword>
<feature type="transmembrane region" description="Helical" evidence="1">
    <location>
        <begin position="64"/>
        <end position="85"/>
    </location>
</feature>
<feature type="transmembrane region" description="Helical" evidence="1">
    <location>
        <begin position="12"/>
        <end position="28"/>
    </location>
</feature>
<evidence type="ECO:0000313" key="4">
    <source>
        <dbReference type="Proteomes" id="UP000199370"/>
    </source>
</evidence>
<dbReference type="PANTHER" id="PTHR40763">
    <property type="entry name" value="MEMBRANE PROTEIN-RELATED"/>
    <property type="match status" value="1"/>
</dbReference>
<keyword evidence="4" id="KW-1185">Reference proteome</keyword>
<dbReference type="RefSeq" id="WP_089735364.1">
    <property type="nucleotide sequence ID" value="NZ_FNIA01000021.1"/>
</dbReference>
<gene>
    <name evidence="3" type="ORF">SAMN05192554_12115</name>
</gene>
<organism evidence="3 4">
    <name type="scientific">Haloarchaeobius iranensis</name>
    <dbReference type="NCBI Taxonomy" id="996166"/>
    <lineage>
        <taxon>Archaea</taxon>
        <taxon>Methanobacteriati</taxon>
        <taxon>Methanobacteriota</taxon>
        <taxon>Stenosarchaea group</taxon>
        <taxon>Halobacteria</taxon>
        <taxon>Halobacteriales</taxon>
        <taxon>Halorubellaceae</taxon>
        <taxon>Haloarchaeobius</taxon>
    </lineage>
</organism>
<dbReference type="PANTHER" id="PTHR40763:SF5">
    <property type="entry name" value="MEMBRANE PROTEIN"/>
    <property type="match status" value="1"/>
</dbReference>
<sequence>MSSTSSRRFPSIQVLFGGLVVVLGALLLLDTTGVFPTSELLLYTPSLFVVIGIFALYQSRLRSIVGPVVLISIGVAWQAVALGLTTVDDVVVFWPVLVIAFGLSVVLGTYRAKAVPTDDGFTSMFAAFGGAERRNTSKAFTGADLTAVFGGVEIDLRDAEVVDRPARINAVALFGSAEVVVPRDWNVQLDVLPVLGAAEDSRRRYETVNDEVDLVVGGFTAFGGIEVKN</sequence>
<name>A0A1G9ZKR5_9EURY</name>
<evidence type="ECO:0000313" key="3">
    <source>
        <dbReference type="EMBL" id="SDN22092.1"/>
    </source>
</evidence>
<evidence type="ECO:0000259" key="2">
    <source>
        <dbReference type="Pfam" id="PF22570"/>
    </source>
</evidence>
<feature type="domain" description="LiaF transmembrane" evidence="2">
    <location>
        <begin position="15"/>
        <end position="111"/>
    </location>
</feature>